<reference evidence="8" key="1">
    <citation type="submission" date="2020-07" db="EMBL/GenBank/DDBJ databases">
        <authorList>
            <person name="Partida-Martinez L."/>
            <person name="Huntemann M."/>
            <person name="Clum A."/>
            <person name="Wang J."/>
            <person name="Palaniappan K."/>
            <person name="Ritter S."/>
            <person name="Chen I.-M."/>
            <person name="Stamatis D."/>
            <person name="Reddy T."/>
            <person name="O'Malley R."/>
            <person name="Daum C."/>
            <person name="Shapiro N."/>
            <person name="Ivanova N."/>
            <person name="Kyrpides N."/>
            <person name="Woyke T."/>
        </authorList>
    </citation>
    <scope>NUCLEOTIDE SEQUENCE [LARGE SCALE GENOMIC DNA]</scope>
    <source>
        <strain evidence="8">AT2.8</strain>
    </source>
</reference>
<proteinExistence type="predicted"/>
<dbReference type="InterPro" id="IPR020449">
    <property type="entry name" value="Tscrpt_reg_AraC-type_HTH"/>
</dbReference>
<evidence type="ECO:0000256" key="3">
    <source>
        <dbReference type="ARBA" id="ARBA00023163"/>
    </source>
</evidence>
<dbReference type="SUPFAM" id="SSF52172">
    <property type="entry name" value="CheY-like"/>
    <property type="match status" value="1"/>
</dbReference>
<dbReference type="Pfam" id="PF00072">
    <property type="entry name" value="Response_reg"/>
    <property type="match status" value="1"/>
</dbReference>
<evidence type="ECO:0000256" key="2">
    <source>
        <dbReference type="ARBA" id="ARBA00023125"/>
    </source>
</evidence>
<dbReference type="GO" id="GO:0000160">
    <property type="term" value="P:phosphorelay signal transduction system"/>
    <property type="evidence" value="ECO:0007669"/>
    <property type="project" value="InterPro"/>
</dbReference>
<name>A0A852TAA8_9BACI</name>
<reference evidence="8" key="2">
    <citation type="submission" date="2020-08" db="EMBL/GenBank/DDBJ databases">
        <title>The Agave Microbiome: Exploring the role of microbial communities in plant adaptations to desert environments.</title>
        <authorList>
            <person name="Partida-Martinez L.P."/>
        </authorList>
    </citation>
    <scope>NUCLEOTIDE SEQUENCE [LARGE SCALE GENOMIC DNA]</scope>
    <source>
        <strain evidence="8">AT2.8</strain>
    </source>
</reference>
<evidence type="ECO:0000259" key="5">
    <source>
        <dbReference type="PROSITE" id="PS01124"/>
    </source>
</evidence>
<dbReference type="GO" id="GO:0043565">
    <property type="term" value="F:sequence-specific DNA binding"/>
    <property type="evidence" value="ECO:0007669"/>
    <property type="project" value="InterPro"/>
</dbReference>
<dbReference type="Proteomes" id="UP000548423">
    <property type="component" value="Unassembled WGS sequence"/>
</dbReference>
<keyword evidence="2" id="KW-0238">DNA-binding</keyword>
<dbReference type="PRINTS" id="PR00032">
    <property type="entry name" value="HTHARAC"/>
</dbReference>
<dbReference type="Gene3D" id="1.10.10.60">
    <property type="entry name" value="Homeodomain-like"/>
    <property type="match status" value="2"/>
</dbReference>
<dbReference type="SMART" id="SM00448">
    <property type="entry name" value="REC"/>
    <property type="match status" value="1"/>
</dbReference>
<dbReference type="InterPro" id="IPR001789">
    <property type="entry name" value="Sig_transdc_resp-reg_receiver"/>
</dbReference>
<feature type="domain" description="HTH araC/xylS-type" evidence="5">
    <location>
        <begin position="411"/>
        <end position="509"/>
    </location>
</feature>
<sequence length="512" mass="61074">MYRILIVDDERDERNVIRFLLNKYNFQLEIDEASNGKEALSQLETQPVDILFTDVKMPFVDGIELATRARELYPNLHIIFFSGHDDFYYAKKAISLRAVEYILKPVKPVEFKNTISTVLQNIKREEKEHELREANSEFLKTHVLYRLINKTPIDLLKNEYPNMNFDFLNHYSSVMLMQFEEPFFDRLPKEEDTFFFYKQIKKMIPNYPCEFINLNPFQILLLFGKTDRNTLHKEIAVKIQKRVYLEYGINCYISVSNEYFSPSELSEIYDELEQNLEDRFFYSDTYIYPIDTSTKESIEYLEQDEHILQKIKSAIQLVDIVTFKQNMKLLFQKYQAKQGLSHIYVRYFFSNLLQSLCQELPHYNKELINKKMESIFSCRHFSGIEKILAHVQDEVIKKLEKKEQSPKHVIHLVQQYITEHYGEDLSLNLLAEKVYLSPSYLSEIFIKETGCGINKYIKNLRMENAKDLLNNTNMKITDICKQLGYHNLSYFVRSFREHFGSSPEKYRQMKKQ</sequence>
<dbReference type="PROSITE" id="PS01124">
    <property type="entry name" value="HTH_ARAC_FAMILY_2"/>
    <property type="match status" value="1"/>
</dbReference>
<dbReference type="GO" id="GO:0003700">
    <property type="term" value="F:DNA-binding transcription factor activity"/>
    <property type="evidence" value="ECO:0007669"/>
    <property type="project" value="InterPro"/>
</dbReference>
<accession>A0A852TAA8</accession>
<keyword evidence="3" id="KW-0804">Transcription</keyword>
<keyword evidence="4" id="KW-0597">Phosphoprotein</keyword>
<dbReference type="SUPFAM" id="SSF46689">
    <property type="entry name" value="Homeodomain-like"/>
    <property type="match status" value="2"/>
</dbReference>
<feature type="domain" description="Response regulatory" evidence="6">
    <location>
        <begin position="3"/>
        <end position="119"/>
    </location>
</feature>
<dbReference type="Gene3D" id="3.40.50.2300">
    <property type="match status" value="1"/>
</dbReference>
<gene>
    <name evidence="7" type="ORF">F4694_002473</name>
</gene>
<evidence type="ECO:0000313" key="7">
    <source>
        <dbReference type="EMBL" id="NYE05720.1"/>
    </source>
</evidence>
<evidence type="ECO:0000256" key="1">
    <source>
        <dbReference type="ARBA" id="ARBA00023015"/>
    </source>
</evidence>
<dbReference type="AlphaFoldDB" id="A0A852TAA8"/>
<dbReference type="PANTHER" id="PTHR43280">
    <property type="entry name" value="ARAC-FAMILY TRANSCRIPTIONAL REGULATOR"/>
    <property type="match status" value="1"/>
</dbReference>
<feature type="modified residue" description="4-aspartylphosphate" evidence="4">
    <location>
        <position position="54"/>
    </location>
</feature>
<dbReference type="InterPro" id="IPR009057">
    <property type="entry name" value="Homeodomain-like_sf"/>
</dbReference>
<keyword evidence="1" id="KW-0805">Transcription regulation</keyword>
<evidence type="ECO:0000313" key="8">
    <source>
        <dbReference type="Proteomes" id="UP000548423"/>
    </source>
</evidence>
<dbReference type="EMBL" id="JACCBX010000004">
    <property type="protein sequence ID" value="NYE05720.1"/>
    <property type="molecule type" value="Genomic_DNA"/>
</dbReference>
<evidence type="ECO:0000256" key="4">
    <source>
        <dbReference type="PROSITE-ProRule" id="PRU00169"/>
    </source>
</evidence>
<protein>
    <submittedName>
        <fullName evidence="7">Two-component system response regulator YesN</fullName>
    </submittedName>
</protein>
<dbReference type="InterPro" id="IPR018060">
    <property type="entry name" value="HTH_AraC"/>
</dbReference>
<dbReference type="CDD" id="cd17536">
    <property type="entry name" value="REC_YesN-like"/>
    <property type="match status" value="1"/>
</dbReference>
<evidence type="ECO:0000259" key="6">
    <source>
        <dbReference type="PROSITE" id="PS50110"/>
    </source>
</evidence>
<dbReference type="PROSITE" id="PS50110">
    <property type="entry name" value="RESPONSE_REGULATORY"/>
    <property type="match status" value="1"/>
</dbReference>
<dbReference type="InterPro" id="IPR011006">
    <property type="entry name" value="CheY-like_superfamily"/>
</dbReference>
<dbReference type="PANTHER" id="PTHR43280:SF10">
    <property type="entry name" value="REGULATORY PROTEIN POCR"/>
    <property type="match status" value="1"/>
</dbReference>
<dbReference type="Pfam" id="PF12833">
    <property type="entry name" value="HTH_18"/>
    <property type="match status" value="1"/>
</dbReference>
<dbReference type="SMART" id="SM00342">
    <property type="entry name" value="HTH_ARAC"/>
    <property type="match status" value="1"/>
</dbReference>
<organism evidence="7 8">
    <name type="scientific">Neobacillus niacini</name>
    <dbReference type="NCBI Taxonomy" id="86668"/>
    <lineage>
        <taxon>Bacteria</taxon>
        <taxon>Bacillati</taxon>
        <taxon>Bacillota</taxon>
        <taxon>Bacilli</taxon>
        <taxon>Bacillales</taxon>
        <taxon>Bacillaceae</taxon>
        <taxon>Neobacillus</taxon>
    </lineage>
</organism>
<comment type="caution">
    <text evidence="7">The sequence shown here is derived from an EMBL/GenBank/DDBJ whole genome shotgun (WGS) entry which is preliminary data.</text>
</comment>